<proteinExistence type="predicted"/>
<sequence length="327" mass="34102">MTAPTMRAVVVARPGGPEVLQVRDVPVPRAAPGQVLIRVHAFGLNRSELHFRRGQATSGSFPRIPGIEATGVVADAPGGELAPGTQVVTLMGGMGRTFDGGYAEYVVVPAAQVIAFTSDLPWDVLGAVPEMLQTAHGSLEVGVRPTAGQTLLVRGGTSSVGLALATLGRLRGLTVLSTTRSPQRRALLEQAGVDHVLIDDGDVAAQVRDLVPDGVDGAVELVGVNVLRDTLAAVRSGGTVCFTGMLSDQWTIPEFYPMDWLPNGVRLTAYSGGAADLPAPVLQSFLDDVARGRARVPVGRVYRLEDIAAAHRDMEAGVVGGKGVVLL</sequence>
<dbReference type="InterPro" id="IPR036291">
    <property type="entry name" value="NAD(P)-bd_dom_sf"/>
</dbReference>
<evidence type="ECO:0000259" key="3">
    <source>
        <dbReference type="SMART" id="SM00829"/>
    </source>
</evidence>
<dbReference type="InterPro" id="IPR020843">
    <property type="entry name" value="ER"/>
</dbReference>
<dbReference type="SMART" id="SM00829">
    <property type="entry name" value="PKS_ER"/>
    <property type="match status" value="1"/>
</dbReference>
<feature type="domain" description="Enoyl reductase (ER)" evidence="3">
    <location>
        <begin position="15"/>
        <end position="325"/>
    </location>
</feature>
<dbReference type="AlphaFoldDB" id="A0A4Q5N3K0"/>
<dbReference type="InterPro" id="IPR013154">
    <property type="entry name" value="ADH-like_N"/>
</dbReference>
<dbReference type="InterPro" id="IPR011032">
    <property type="entry name" value="GroES-like_sf"/>
</dbReference>
<comment type="caution">
    <text evidence="4">The sequence shown here is derived from an EMBL/GenBank/DDBJ whole genome shotgun (WGS) entry which is preliminary data.</text>
</comment>
<dbReference type="PANTHER" id="PTHR48106:SF18">
    <property type="entry name" value="QUINONE OXIDOREDUCTASE PIG3"/>
    <property type="match status" value="1"/>
</dbReference>
<keyword evidence="2" id="KW-0560">Oxidoreductase</keyword>
<reference evidence="4 5" key="1">
    <citation type="submission" date="2019-01" db="EMBL/GenBank/DDBJ databases">
        <title>Novel species of Cellulomonas.</title>
        <authorList>
            <person name="Liu Q."/>
            <person name="Xin Y.-H."/>
        </authorList>
    </citation>
    <scope>NUCLEOTIDE SEQUENCE [LARGE SCALE GENOMIC DNA]</scope>
    <source>
        <strain evidence="4 5">HLT2-17</strain>
    </source>
</reference>
<dbReference type="EMBL" id="SDWW01000002">
    <property type="protein sequence ID" value="RYV52812.1"/>
    <property type="molecule type" value="Genomic_DNA"/>
</dbReference>
<dbReference type="Gene3D" id="3.90.180.10">
    <property type="entry name" value="Medium-chain alcohol dehydrogenases, catalytic domain"/>
    <property type="match status" value="1"/>
</dbReference>
<name>A0A4Q5N3K0_9MICO</name>
<evidence type="ECO:0000313" key="5">
    <source>
        <dbReference type="Proteomes" id="UP000293764"/>
    </source>
</evidence>
<dbReference type="RefSeq" id="WP_130100801.1">
    <property type="nucleotide sequence ID" value="NZ_SDWW01000002.1"/>
</dbReference>
<protein>
    <submittedName>
        <fullName evidence="4">NADPH:quinone reductase</fullName>
    </submittedName>
</protein>
<keyword evidence="5" id="KW-1185">Reference proteome</keyword>
<dbReference type="GO" id="GO:0016651">
    <property type="term" value="F:oxidoreductase activity, acting on NAD(P)H"/>
    <property type="evidence" value="ECO:0007669"/>
    <property type="project" value="TreeGrafter"/>
</dbReference>
<accession>A0A4Q5N3K0</accession>
<keyword evidence="1" id="KW-0521">NADP</keyword>
<evidence type="ECO:0000256" key="1">
    <source>
        <dbReference type="ARBA" id="ARBA00022857"/>
    </source>
</evidence>
<gene>
    <name evidence="4" type="ORF">EUA98_00965</name>
</gene>
<dbReference type="SUPFAM" id="SSF51735">
    <property type="entry name" value="NAD(P)-binding Rossmann-fold domains"/>
    <property type="match status" value="1"/>
</dbReference>
<dbReference type="GO" id="GO:0070402">
    <property type="term" value="F:NADPH binding"/>
    <property type="evidence" value="ECO:0007669"/>
    <property type="project" value="TreeGrafter"/>
</dbReference>
<dbReference type="Gene3D" id="3.40.50.720">
    <property type="entry name" value="NAD(P)-binding Rossmann-like Domain"/>
    <property type="match status" value="1"/>
</dbReference>
<evidence type="ECO:0000256" key="2">
    <source>
        <dbReference type="ARBA" id="ARBA00023002"/>
    </source>
</evidence>
<dbReference type="Proteomes" id="UP000293764">
    <property type="component" value="Unassembled WGS sequence"/>
</dbReference>
<dbReference type="Pfam" id="PF00107">
    <property type="entry name" value="ADH_zinc_N"/>
    <property type="match status" value="1"/>
</dbReference>
<evidence type="ECO:0000313" key="4">
    <source>
        <dbReference type="EMBL" id="RYV52812.1"/>
    </source>
</evidence>
<dbReference type="PANTHER" id="PTHR48106">
    <property type="entry name" value="QUINONE OXIDOREDUCTASE PIG3-RELATED"/>
    <property type="match status" value="1"/>
</dbReference>
<dbReference type="Pfam" id="PF08240">
    <property type="entry name" value="ADH_N"/>
    <property type="match status" value="1"/>
</dbReference>
<dbReference type="OrthoDB" id="3175656at2"/>
<dbReference type="SUPFAM" id="SSF50129">
    <property type="entry name" value="GroES-like"/>
    <property type="match status" value="1"/>
</dbReference>
<dbReference type="InterPro" id="IPR013149">
    <property type="entry name" value="ADH-like_C"/>
</dbReference>
<organism evidence="4 5">
    <name type="scientific">Pengzhenrongella frigida</name>
    <dbReference type="NCBI Taxonomy" id="1259133"/>
    <lineage>
        <taxon>Bacteria</taxon>
        <taxon>Bacillati</taxon>
        <taxon>Actinomycetota</taxon>
        <taxon>Actinomycetes</taxon>
        <taxon>Micrococcales</taxon>
        <taxon>Pengzhenrongella</taxon>
    </lineage>
</organism>